<reference evidence="2 3" key="1">
    <citation type="submission" date="2019-11" db="EMBL/GenBank/DDBJ databases">
        <title>Genome sequences of 17 halophilic strains isolated from different environments.</title>
        <authorList>
            <person name="Furrow R.E."/>
        </authorList>
    </citation>
    <scope>NUCLEOTIDE SEQUENCE [LARGE SCALE GENOMIC DNA]</scope>
    <source>
        <strain evidence="2 3">22511_23_Filter</strain>
    </source>
</reference>
<keyword evidence="1" id="KW-0732">Signal</keyword>
<dbReference type="RefSeq" id="WP_160839001.1">
    <property type="nucleotide sequence ID" value="NZ_WMET01000004.1"/>
</dbReference>
<proteinExistence type="predicted"/>
<accession>A0A845DW82</accession>
<name>A0A845DW82_9BACI</name>
<evidence type="ECO:0000313" key="3">
    <source>
        <dbReference type="Proteomes" id="UP000460949"/>
    </source>
</evidence>
<dbReference type="SUPFAM" id="SSF69318">
    <property type="entry name" value="Integrin alpha N-terminal domain"/>
    <property type="match status" value="1"/>
</dbReference>
<dbReference type="AlphaFoldDB" id="A0A845DW82"/>
<dbReference type="EMBL" id="WMET01000004">
    <property type="protein sequence ID" value="MYL21378.1"/>
    <property type="molecule type" value="Genomic_DNA"/>
</dbReference>
<evidence type="ECO:0000256" key="1">
    <source>
        <dbReference type="ARBA" id="ARBA00022729"/>
    </source>
</evidence>
<protein>
    <submittedName>
        <fullName evidence="2">VCBS repeat-containing protein</fullName>
    </submittedName>
</protein>
<sequence length="243" mass="27127">MHPYFRQPSETAVITAFAQGDVNGDSIMDYVYLSGYQSPDSPYVTGITLIIQDGRTQQFYSIPLPTNTGYQPRLFLGDFTGNGIDDILVSMDSGGSGGFGYYYVYSFFNNQPSLLFNYESFDSSFKYTVTYQNDYKVKVVSETPALSFLIDLSNRSKAYLSEIYTDDGTLLTPLQGSVSGLNQLYPVDFNGDGVYELFAFQRVTGRYNADGLGLMQTPLSWNGQQFTPFSNQQYLAVYGQPVT</sequence>
<gene>
    <name evidence="2" type="ORF">GLW04_15860</name>
</gene>
<dbReference type="OrthoDB" id="1653343at2"/>
<evidence type="ECO:0000313" key="2">
    <source>
        <dbReference type="EMBL" id="MYL21378.1"/>
    </source>
</evidence>
<dbReference type="Proteomes" id="UP000460949">
    <property type="component" value="Unassembled WGS sequence"/>
</dbReference>
<dbReference type="InterPro" id="IPR013517">
    <property type="entry name" value="FG-GAP"/>
</dbReference>
<comment type="caution">
    <text evidence="2">The sequence shown here is derived from an EMBL/GenBank/DDBJ whole genome shotgun (WGS) entry which is preliminary data.</text>
</comment>
<dbReference type="InterPro" id="IPR028994">
    <property type="entry name" value="Integrin_alpha_N"/>
</dbReference>
<dbReference type="Pfam" id="PF13517">
    <property type="entry name" value="FG-GAP_3"/>
    <property type="match status" value="1"/>
</dbReference>
<organism evidence="2 3">
    <name type="scientific">Halobacillus litoralis</name>
    <dbReference type="NCBI Taxonomy" id="45668"/>
    <lineage>
        <taxon>Bacteria</taxon>
        <taxon>Bacillati</taxon>
        <taxon>Bacillota</taxon>
        <taxon>Bacilli</taxon>
        <taxon>Bacillales</taxon>
        <taxon>Bacillaceae</taxon>
        <taxon>Halobacillus</taxon>
    </lineage>
</organism>